<feature type="coiled-coil region" evidence="8">
    <location>
        <begin position="379"/>
        <end position="417"/>
    </location>
</feature>
<dbReference type="PANTHER" id="PTHR47637">
    <property type="entry name" value="CHAPERONE SURA"/>
    <property type="match status" value="1"/>
</dbReference>
<dbReference type="SUPFAM" id="SSF109998">
    <property type="entry name" value="Triger factor/SurA peptide-binding domain-like"/>
    <property type="match status" value="1"/>
</dbReference>
<dbReference type="SUPFAM" id="SSF54534">
    <property type="entry name" value="FKBP-like"/>
    <property type="match status" value="2"/>
</dbReference>
<evidence type="ECO:0000259" key="9">
    <source>
        <dbReference type="PROSITE" id="PS50198"/>
    </source>
</evidence>
<name>A0ABQ3H2W2_9NEIS</name>
<keyword evidence="11" id="KW-1185">Reference proteome</keyword>
<keyword evidence="8" id="KW-0175">Coiled coil</keyword>
<dbReference type="EMBL" id="BMYO01000008">
    <property type="protein sequence ID" value="GHD66767.1"/>
    <property type="molecule type" value="Genomic_DNA"/>
</dbReference>
<keyword evidence="1 7" id="KW-0732">Signal</keyword>
<evidence type="ECO:0000256" key="7">
    <source>
        <dbReference type="HAMAP-Rule" id="MF_01183"/>
    </source>
</evidence>
<evidence type="ECO:0000256" key="1">
    <source>
        <dbReference type="ARBA" id="ARBA00022729"/>
    </source>
</evidence>
<evidence type="ECO:0000256" key="4">
    <source>
        <dbReference type="ARBA" id="ARBA00023110"/>
    </source>
</evidence>
<keyword evidence="2 7" id="KW-0677">Repeat</keyword>
<dbReference type="Gene3D" id="3.10.50.40">
    <property type="match status" value="2"/>
</dbReference>
<keyword evidence="4 7" id="KW-0697">Rotamase</keyword>
<evidence type="ECO:0000256" key="5">
    <source>
        <dbReference type="ARBA" id="ARBA00023186"/>
    </source>
</evidence>
<organism evidence="10 11">
    <name type="scientific">Jeongeupia chitinilytica</name>
    <dbReference type="NCBI Taxonomy" id="1041641"/>
    <lineage>
        <taxon>Bacteria</taxon>
        <taxon>Pseudomonadati</taxon>
        <taxon>Pseudomonadota</taxon>
        <taxon>Betaproteobacteria</taxon>
        <taxon>Neisseriales</taxon>
        <taxon>Chitinibacteraceae</taxon>
        <taxon>Jeongeupia</taxon>
    </lineage>
</organism>
<dbReference type="InterPro" id="IPR027304">
    <property type="entry name" value="Trigger_fact/SurA_dom_sf"/>
</dbReference>
<accession>A0ABQ3H2W2</accession>
<evidence type="ECO:0000313" key="11">
    <source>
        <dbReference type="Proteomes" id="UP000604737"/>
    </source>
</evidence>
<sequence precursor="true">MTNFRSLTLLAVMLSSLLAPLAHAAIETVDRVIAVVNRGVITQDELDDRIASVKQNLASQKIQLPPEDVLKQQVLERMITDLLQVQFANAMGMKADDAMLDRAINRIAEQNKMSLPQFRAALEKQGSNWKTFREEIRREMVISRLKEREIDAKIVVTDSEVDDYLKLNAGKTKVEYNLQHILVSVPENASPEQIQQRRLRAQSAKQEVSSGTDFSAVAAKFSTAPDATSGGQLGWRPAGSLPEAFTELLDKLKPGESTDIIRSPAGFHIMKLVDKREQNPKEIVTQTHARHILIKTNELVSDNDARQKLVQLRDRIVNGGTKFEDMARAYSDDTSASKGGDLGWVNPGETVPEFEQAMKALQPNQISQPVHSPFGYHLIQVLERRQQDVTQERERFRVRQEIKQRKAEEQYEDWLRQQRDRAYVDIRLKEE</sequence>
<dbReference type="RefSeq" id="WP_189461666.1">
    <property type="nucleotide sequence ID" value="NZ_BMYO01000008.1"/>
</dbReference>
<feature type="signal peptide" evidence="7">
    <location>
        <begin position="1"/>
        <end position="24"/>
    </location>
</feature>
<dbReference type="PANTHER" id="PTHR47637:SF1">
    <property type="entry name" value="CHAPERONE SURA"/>
    <property type="match status" value="1"/>
</dbReference>
<dbReference type="InterPro" id="IPR050280">
    <property type="entry name" value="OMP_Chaperone_SurA"/>
</dbReference>
<evidence type="ECO:0000256" key="6">
    <source>
        <dbReference type="ARBA" id="ARBA00023235"/>
    </source>
</evidence>
<dbReference type="InterPro" id="IPR046357">
    <property type="entry name" value="PPIase_dom_sf"/>
</dbReference>
<dbReference type="Proteomes" id="UP000604737">
    <property type="component" value="Unassembled WGS sequence"/>
</dbReference>
<evidence type="ECO:0000256" key="8">
    <source>
        <dbReference type="SAM" id="Coils"/>
    </source>
</evidence>
<protein>
    <recommendedName>
        <fullName evidence="7">Chaperone SurA</fullName>
    </recommendedName>
    <alternativeName>
        <fullName evidence="7">Peptidyl-prolyl cis-trans isomerase SurA</fullName>
        <shortName evidence="7">PPIase SurA</shortName>
        <ecNumber evidence="7">5.2.1.8</ecNumber>
    </alternativeName>
    <alternativeName>
        <fullName evidence="7">Rotamase SurA</fullName>
    </alternativeName>
</protein>
<comment type="function">
    <text evidence="7">Chaperone involved in the correct folding and assembly of outer membrane proteins. Recognizes specific patterns of aromatic residues and the orientation of their side chains, which are found more frequently in integral outer membrane proteins. May act in both early periplasmic and late outer membrane-associated steps of protein maturation.</text>
</comment>
<comment type="caution">
    <text evidence="10">The sequence shown here is derived from an EMBL/GenBank/DDBJ whole genome shotgun (WGS) entry which is preliminary data.</text>
</comment>
<dbReference type="HAMAP" id="MF_01183">
    <property type="entry name" value="Chaperone_SurA"/>
    <property type="match status" value="1"/>
</dbReference>
<gene>
    <name evidence="7 10" type="primary">surA</name>
    <name evidence="10" type="ORF">GCM10007350_29480</name>
</gene>
<comment type="subcellular location">
    <subcellularLocation>
        <location evidence="7">Periplasm</location>
    </subcellularLocation>
    <text evidence="7">Is capable of associating with the outer membrane.</text>
</comment>
<feature type="domain" description="PpiC" evidence="9">
    <location>
        <begin position="173"/>
        <end position="274"/>
    </location>
</feature>
<reference evidence="11" key="1">
    <citation type="journal article" date="2019" name="Int. J. Syst. Evol. Microbiol.">
        <title>The Global Catalogue of Microorganisms (GCM) 10K type strain sequencing project: providing services to taxonomists for standard genome sequencing and annotation.</title>
        <authorList>
            <consortium name="The Broad Institute Genomics Platform"/>
            <consortium name="The Broad Institute Genome Sequencing Center for Infectious Disease"/>
            <person name="Wu L."/>
            <person name="Ma J."/>
        </authorList>
    </citation>
    <scope>NUCLEOTIDE SEQUENCE [LARGE SCALE GENOMIC DNA]</scope>
    <source>
        <strain evidence="11">KCTC 23701</strain>
    </source>
</reference>
<feature type="chain" id="PRO_5044911727" description="Chaperone SurA" evidence="7">
    <location>
        <begin position="25"/>
        <end position="431"/>
    </location>
</feature>
<keyword evidence="6 7" id="KW-0413">Isomerase</keyword>
<dbReference type="Pfam" id="PF09312">
    <property type="entry name" value="SurA_N"/>
    <property type="match status" value="1"/>
</dbReference>
<dbReference type="Gene3D" id="1.10.4030.10">
    <property type="entry name" value="Porin chaperone SurA, peptide-binding domain"/>
    <property type="match status" value="1"/>
</dbReference>
<dbReference type="InterPro" id="IPR023034">
    <property type="entry name" value="PPIase_SurA"/>
</dbReference>
<keyword evidence="5 7" id="KW-0143">Chaperone</keyword>
<dbReference type="PROSITE" id="PS50198">
    <property type="entry name" value="PPIC_PPIASE_2"/>
    <property type="match status" value="2"/>
</dbReference>
<evidence type="ECO:0000256" key="3">
    <source>
        <dbReference type="ARBA" id="ARBA00022764"/>
    </source>
</evidence>
<proteinExistence type="inferred from homology"/>
<evidence type="ECO:0000256" key="2">
    <source>
        <dbReference type="ARBA" id="ARBA00022737"/>
    </source>
</evidence>
<comment type="domain">
    <text evidence="7">The PPIase activity resides only in the second parvulin domain. The N-terminal region and the C-terminal tail are necessary and sufficient for the chaperone activity of SurA. The PPIase activity is dispensable for SurA to function as a chaperone. The N-terminal region and the C-terminal tail are also required for porin recognition.</text>
</comment>
<dbReference type="InterPro" id="IPR000297">
    <property type="entry name" value="PPIase_PpiC"/>
</dbReference>
<evidence type="ECO:0000313" key="10">
    <source>
        <dbReference type="EMBL" id="GHD66767.1"/>
    </source>
</evidence>
<dbReference type="EC" id="5.2.1.8" evidence="7"/>
<keyword evidence="3 7" id="KW-0574">Periplasm</keyword>
<dbReference type="Pfam" id="PF00639">
    <property type="entry name" value="Rotamase"/>
    <property type="match status" value="2"/>
</dbReference>
<comment type="catalytic activity">
    <reaction evidence="7">
        <text>[protein]-peptidylproline (omega=180) = [protein]-peptidylproline (omega=0)</text>
        <dbReference type="Rhea" id="RHEA:16237"/>
        <dbReference type="Rhea" id="RHEA-COMP:10747"/>
        <dbReference type="Rhea" id="RHEA-COMP:10748"/>
        <dbReference type="ChEBI" id="CHEBI:83833"/>
        <dbReference type="ChEBI" id="CHEBI:83834"/>
        <dbReference type="EC" id="5.2.1.8"/>
    </reaction>
</comment>
<dbReference type="InterPro" id="IPR015391">
    <property type="entry name" value="SurA_N"/>
</dbReference>
<feature type="domain" description="PpiC" evidence="9">
    <location>
        <begin position="284"/>
        <end position="383"/>
    </location>
</feature>